<organism evidence="1 2">
    <name type="scientific">Alterisphingorhabdus coralli</name>
    <dbReference type="NCBI Taxonomy" id="3071408"/>
    <lineage>
        <taxon>Bacteria</taxon>
        <taxon>Pseudomonadati</taxon>
        <taxon>Pseudomonadota</taxon>
        <taxon>Alphaproteobacteria</taxon>
        <taxon>Sphingomonadales</taxon>
        <taxon>Sphingomonadaceae</taxon>
        <taxon>Alterisphingorhabdus (ex Yan et al. 2024)</taxon>
    </lineage>
</organism>
<dbReference type="PANTHER" id="PTHR36529">
    <property type="entry name" value="SLL1095 PROTEIN"/>
    <property type="match status" value="1"/>
</dbReference>
<dbReference type="AlphaFoldDB" id="A0AA97I084"/>
<accession>A0AA97I084</accession>
<dbReference type="NCBIfam" id="TIGR04282">
    <property type="entry name" value="glyco_like_cofC"/>
    <property type="match status" value="1"/>
</dbReference>
<dbReference type="InterPro" id="IPR029044">
    <property type="entry name" value="Nucleotide-diphossugar_trans"/>
</dbReference>
<gene>
    <name evidence="1" type="ORF">RB602_12340</name>
</gene>
<protein>
    <submittedName>
        <fullName evidence="1">TIGR04282 family arsenosugar biosynthesis glycosyltransferase</fullName>
    </submittedName>
</protein>
<dbReference type="InterPro" id="IPR018641">
    <property type="entry name" value="Trfase_1_rSAM/seldom-assoc"/>
</dbReference>
<name>A0AA97I084_9SPHN</name>
<dbReference type="Pfam" id="PF09837">
    <property type="entry name" value="DUF2064"/>
    <property type="match status" value="1"/>
</dbReference>
<evidence type="ECO:0000313" key="2">
    <source>
        <dbReference type="Proteomes" id="UP001302429"/>
    </source>
</evidence>
<dbReference type="RefSeq" id="WP_317080885.1">
    <property type="nucleotide sequence ID" value="NZ_CP136594.1"/>
</dbReference>
<dbReference type="KEGG" id="acoa:RB602_12340"/>
<sequence>MSEAASIILRLFAKYPVPGYAKTRLIPALGEAGAAALHRTLAHRTCQTLIASEQPVVVHYAGAEETAFREWLGDMPDYAEQPEGDLTDRLLAALGSGPQIFFGADTPDLTVAIVEQAVAALATHDVVIGPAEDGGYYLIGMARPLPELFCDMPWSTDKVLPTTLVRLKAMGIVPAVLDTLADCDRPEDLTRWPELVKSLQP</sequence>
<dbReference type="EMBL" id="CP136594">
    <property type="protein sequence ID" value="WOE74627.1"/>
    <property type="molecule type" value="Genomic_DNA"/>
</dbReference>
<proteinExistence type="predicted"/>
<keyword evidence="2" id="KW-1185">Reference proteome</keyword>
<reference evidence="1 2" key="1">
    <citation type="submission" date="2023-10" db="EMBL/GenBank/DDBJ databases">
        <title>Complete genome sequence of a Sphingomonadaceae bacterium.</title>
        <authorList>
            <person name="Yan C."/>
        </authorList>
    </citation>
    <scope>NUCLEOTIDE SEQUENCE [LARGE SCALE GENOMIC DNA]</scope>
    <source>
        <strain evidence="1 2">SCSIO 66989</strain>
    </source>
</reference>
<dbReference type="SUPFAM" id="SSF53448">
    <property type="entry name" value="Nucleotide-diphospho-sugar transferases"/>
    <property type="match status" value="1"/>
</dbReference>
<dbReference type="PANTHER" id="PTHR36529:SF1">
    <property type="entry name" value="GLYCOSYLTRANSFERASE"/>
    <property type="match status" value="1"/>
</dbReference>
<dbReference type="Proteomes" id="UP001302429">
    <property type="component" value="Chromosome"/>
</dbReference>
<evidence type="ECO:0000313" key="1">
    <source>
        <dbReference type="EMBL" id="WOE74627.1"/>
    </source>
</evidence>
<dbReference type="Gene3D" id="3.90.550.10">
    <property type="entry name" value="Spore Coat Polysaccharide Biosynthesis Protein SpsA, Chain A"/>
    <property type="match status" value="1"/>
</dbReference>